<evidence type="ECO:0000313" key="2">
    <source>
        <dbReference type="Proteomes" id="UP000499080"/>
    </source>
</evidence>
<dbReference type="AlphaFoldDB" id="A0A4Y2ADQ3"/>
<reference evidence="1 2" key="1">
    <citation type="journal article" date="2019" name="Sci. Rep.">
        <title>Orb-weaving spider Araneus ventricosus genome elucidates the spidroin gene catalogue.</title>
        <authorList>
            <person name="Kono N."/>
            <person name="Nakamura H."/>
            <person name="Ohtoshi R."/>
            <person name="Moran D.A.P."/>
            <person name="Shinohara A."/>
            <person name="Yoshida Y."/>
            <person name="Fujiwara M."/>
            <person name="Mori M."/>
            <person name="Tomita M."/>
            <person name="Arakawa K."/>
        </authorList>
    </citation>
    <scope>NUCLEOTIDE SEQUENCE [LARGE SCALE GENOMIC DNA]</scope>
</reference>
<dbReference type="EMBL" id="BGPR01000011">
    <property type="protein sequence ID" value="GBL77104.1"/>
    <property type="molecule type" value="Genomic_DNA"/>
</dbReference>
<keyword evidence="2" id="KW-1185">Reference proteome</keyword>
<organism evidence="1 2">
    <name type="scientific">Araneus ventricosus</name>
    <name type="common">Orbweaver spider</name>
    <name type="synonym">Epeira ventricosa</name>
    <dbReference type="NCBI Taxonomy" id="182803"/>
    <lineage>
        <taxon>Eukaryota</taxon>
        <taxon>Metazoa</taxon>
        <taxon>Ecdysozoa</taxon>
        <taxon>Arthropoda</taxon>
        <taxon>Chelicerata</taxon>
        <taxon>Arachnida</taxon>
        <taxon>Araneae</taxon>
        <taxon>Araneomorphae</taxon>
        <taxon>Entelegynae</taxon>
        <taxon>Araneoidea</taxon>
        <taxon>Araneidae</taxon>
        <taxon>Araneus</taxon>
    </lineage>
</organism>
<proteinExistence type="predicted"/>
<dbReference type="OrthoDB" id="1099063at2759"/>
<comment type="caution">
    <text evidence="1">The sequence shown here is derived from an EMBL/GenBank/DDBJ whole genome shotgun (WGS) entry which is preliminary data.</text>
</comment>
<dbReference type="Proteomes" id="UP000499080">
    <property type="component" value="Unassembled WGS sequence"/>
</dbReference>
<gene>
    <name evidence="1" type="ORF">AVEN_12746_1</name>
</gene>
<name>A0A4Y2ADQ3_ARAVE</name>
<protein>
    <submittedName>
        <fullName evidence="1">Uncharacterized protein</fullName>
    </submittedName>
</protein>
<accession>A0A4Y2ADQ3</accession>
<sequence length="103" mass="11186">MEDSGPKAETLPLGHRGLLSHFKSAVDGYVMWKSYAGKSALILNNPKPFPTALFTCSLPAIEYFPGKQLPEEHFGAAVLSKLPQDMGSNQSQFPSRSKAPADH</sequence>
<evidence type="ECO:0000313" key="1">
    <source>
        <dbReference type="EMBL" id="GBL77104.1"/>
    </source>
</evidence>